<dbReference type="Gene3D" id="3.40.50.970">
    <property type="match status" value="2"/>
</dbReference>
<reference evidence="7 8" key="1">
    <citation type="journal article" date="2016" name="Nat. Commun.">
        <title>Thousands of microbial genomes shed light on interconnected biogeochemical processes in an aquifer system.</title>
        <authorList>
            <person name="Anantharaman K."/>
            <person name="Brown C.T."/>
            <person name="Hug L.A."/>
            <person name="Sharon I."/>
            <person name="Castelle C.J."/>
            <person name="Probst A.J."/>
            <person name="Thomas B.C."/>
            <person name="Singh A."/>
            <person name="Wilkins M.J."/>
            <person name="Karaoz U."/>
            <person name="Brodie E.L."/>
            <person name="Williams K.H."/>
            <person name="Hubbard S.S."/>
            <person name="Banfield J.F."/>
        </authorList>
    </citation>
    <scope>NUCLEOTIDE SEQUENCE [LARGE SCALE GENOMIC DNA]</scope>
</reference>
<dbReference type="GO" id="GO:0005948">
    <property type="term" value="C:acetolactate synthase complex"/>
    <property type="evidence" value="ECO:0007669"/>
    <property type="project" value="TreeGrafter"/>
</dbReference>
<dbReference type="GO" id="GO:0050660">
    <property type="term" value="F:flavin adenine dinucleotide binding"/>
    <property type="evidence" value="ECO:0007669"/>
    <property type="project" value="TreeGrafter"/>
</dbReference>
<name>A0A1G1XBF1_9BACT</name>
<dbReference type="PANTHER" id="PTHR18968:SF142">
    <property type="entry name" value="ACETOLACTATE SYNTHASE"/>
    <property type="match status" value="1"/>
</dbReference>
<dbReference type="GO" id="GO:0030976">
    <property type="term" value="F:thiamine pyrophosphate binding"/>
    <property type="evidence" value="ECO:0007669"/>
    <property type="project" value="InterPro"/>
</dbReference>
<dbReference type="Pfam" id="PF02776">
    <property type="entry name" value="TPP_enzyme_N"/>
    <property type="match status" value="1"/>
</dbReference>
<protein>
    <recommendedName>
        <fullName evidence="9">Acetolactate synthase</fullName>
    </recommendedName>
</protein>
<dbReference type="GO" id="GO:0009099">
    <property type="term" value="P:L-valine biosynthetic process"/>
    <property type="evidence" value="ECO:0007669"/>
    <property type="project" value="TreeGrafter"/>
</dbReference>
<gene>
    <name evidence="7" type="ORF">A3E36_02030</name>
</gene>
<feature type="domain" description="Thiamine pyrophosphate enzyme TPP-binding" evidence="5">
    <location>
        <begin position="401"/>
        <end position="552"/>
    </location>
</feature>
<dbReference type="PROSITE" id="PS00187">
    <property type="entry name" value="TPP_ENZYMES"/>
    <property type="match status" value="1"/>
</dbReference>
<evidence type="ECO:0000259" key="6">
    <source>
        <dbReference type="Pfam" id="PF02776"/>
    </source>
</evidence>
<dbReference type="InterPro" id="IPR029061">
    <property type="entry name" value="THDP-binding"/>
</dbReference>
<sequence>MKLSDYIAQFLVEQGIRHAFVLSGGAAVHMIDSIARNPKIDYVCPQHEEQEAMSADAYSRITGNLGVGITTSGPGGTNLLTGVCCSYFDSIPTLFLTGQVARFRLKPTATMRQMGFQETDMQSIYKSVTKYAVQIQDPSRIRYELEKAVHIAKEGRPGPVLVDIPDDLQREEIEPDMLPSYFEEMLHNAVTRIDKTHEIQGLLEMITSAKRPVFVYGAGVHISHTEADARRIADILQIPFLLTWGAMDIWPHTHPLNAGGVGVCGPRSGNFIVQNADLIVGIGTRFSQMIVGGKAEYFGREARKVMIDIDPEELGKFTGTGMTIDLPIQSSLQEFLPQLETLLATYAVLARPEWAKYVQGIKTAFPMCVPGDYETKKAVDANVFIDALSAEAKEGDIVLTDAGGNLTWTMQGFKVKEGQRLFSAWNHSPMGYSLAGAIGAAFADPTKDVIAIIGDGGLQMCIEELATVARYNLPIKLFIFNNQGHGIQKQTIETWLEGRYEALDRASGLFFPNFITIAKAYELPSAGIISHTDINGQIHRILNTKGPMVIDVAINPDQRILPMLTFGRPLEDQGPLLDRKEFLRHMIIDPLREST</sequence>
<comment type="caution">
    <text evidence="7">The sequence shown here is derived from an EMBL/GenBank/DDBJ whole genome shotgun (WGS) entry which is preliminary data.</text>
</comment>
<accession>A0A1G1XBF1</accession>
<dbReference type="Pfam" id="PF02775">
    <property type="entry name" value="TPP_enzyme_C"/>
    <property type="match status" value="1"/>
</dbReference>
<dbReference type="CDD" id="cd00568">
    <property type="entry name" value="TPP_enzymes"/>
    <property type="match status" value="1"/>
</dbReference>
<evidence type="ECO:0000313" key="8">
    <source>
        <dbReference type="Proteomes" id="UP000177941"/>
    </source>
</evidence>
<dbReference type="GO" id="GO:0009097">
    <property type="term" value="P:isoleucine biosynthetic process"/>
    <property type="evidence" value="ECO:0007669"/>
    <property type="project" value="TreeGrafter"/>
</dbReference>
<dbReference type="SUPFAM" id="SSF52467">
    <property type="entry name" value="DHS-like NAD/FAD-binding domain"/>
    <property type="match status" value="1"/>
</dbReference>
<evidence type="ECO:0000313" key="7">
    <source>
        <dbReference type="EMBL" id="OGY37309.1"/>
    </source>
</evidence>
<dbReference type="InterPro" id="IPR012001">
    <property type="entry name" value="Thiamin_PyroP_enz_TPP-bd_dom"/>
</dbReference>
<evidence type="ECO:0000259" key="4">
    <source>
        <dbReference type="Pfam" id="PF00205"/>
    </source>
</evidence>
<dbReference type="Pfam" id="PF00205">
    <property type="entry name" value="TPP_enzyme_M"/>
    <property type="match status" value="1"/>
</dbReference>
<evidence type="ECO:0000256" key="1">
    <source>
        <dbReference type="ARBA" id="ARBA00007812"/>
    </source>
</evidence>
<comment type="similarity">
    <text evidence="1 3">Belongs to the TPP enzyme family.</text>
</comment>
<dbReference type="EMBL" id="MHHS01000013">
    <property type="protein sequence ID" value="OGY37309.1"/>
    <property type="molecule type" value="Genomic_DNA"/>
</dbReference>
<dbReference type="AlphaFoldDB" id="A0A1G1XBF1"/>
<dbReference type="Proteomes" id="UP000177941">
    <property type="component" value="Unassembled WGS sequence"/>
</dbReference>
<dbReference type="SUPFAM" id="SSF52518">
    <property type="entry name" value="Thiamin diphosphate-binding fold (THDP-binding)"/>
    <property type="match status" value="2"/>
</dbReference>
<dbReference type="FunFam" id="3.40.50.970:FF:000007">
    <property type="entry name" value="Acetolactate synthase"/>
    <property type="match status" value="1"/>
</dbReference>
<organism evidence="7 8">
    <name type="scientific">Candidatus Andersenbacteria bacterium RIFCSPHIGHO2_12_FULL_45_11b</name>
    <dbReference type="NCBI Taxonomy" id="1797282"/>
    <lineage>
        <taxon>Bacteria</taxon>
        <taxon>Candidatus Anderseniibacteriota</taxon>
    </lineage>
</organism>
<dbReference type="InterPro" id="IPR029035">
    <property type="entry name" value="DHS-like_NAD/FAD-binding_dom"/>
</dbReference>
<evidence type="ECO:0000256" key="2">
    <source>
        <dbReference type="ARBA" id="ARBA00023052"/>
    </source>
</evidence>
<evidence type="ECO:0008006" key="9">
    <source>
        <dbReference type="Google" id="ProtNLM"/>
    </source>
</evidence>
<dbReference type="GO" id="GO:0000287">
    <property type="term" value="F:magnesium ion binding"/>
    <property type="evidence" value="ECO:0007669"/>
    <property type="project" value="InterPro"/>
</dbReference>
<evidence type="ECO:0000256" key="3">
    <source>
        <dbReference type="RuleBase" id="RU362132"/>
    </source>
</evidence>
<dbReference type="GO" id="GO:0003984">
    <property type="term" value="F:acetolactate synthase activity"/>
    <property type="evidence" value="ECO:0007669"/>
    <property type="project" value="TreeGrafter"/>
</dbReference>
<dbReference type="CDD" id="cd07035">
    <property type="entry name" value="TPP_PYR_POX_like"/>
    <property type="match status" value="1"/>
</dbReference>
<dbReference type="PANTHER" id="PTHR18968">
    <property type="entry name" value="THIAMINE PYROPHOSPHATE ENZYMES"/>
    <property type="match status" value="1"/>
</dbReference>
<dbReference type="InterPro" id="IPR011766">
    <property type="entry name" value="TPP_enzyme_TPP-bd"/>
</dbReference>
<feature type="domain" description="Thiamine pyrophosphate enzyme N-terminal TPP-binding" evidence="6">
    <location>
        <begin position="1"/>
        <end position="120"/>
    </location>
</feature>
<dbReference type="InterPro" id="IPR000399">
    <property type="entry name" value="TPP-bd_CS"/>
</dbReference>
<proteinExistence type="inferred from homology"/>
<dbReference type="InterPro" id="IPR045229">
    <property type="entry name" value="TPP_enz"/>
</dbReference>
<feature type="domain" description="Thiamine pyrophosphate enzyme central" evidence="4">
    <location>
        <begin position="199"/>
        <end position="339"/>
    </location>
</feature>
<dbReference type="Gene3D" id="3.40.50.1220">
    <property type="entry name" value="TPP-binding domain"/>
    <property type="match status" value="1"/>
</dbReference>
<keyword evidence="2 3" id="KW-0786">Thiamine pyrophosphate</keyword>
<evidence type="ECO:0000259" key="5">
    <source>
        <dbReference type="Pfam" id="PF02775"/>
    </source>
</evidence>
<dbReference type="InterPro" id="IPR012000">
    <property type="entry name" value="Thiamin_PyroP_enz_cen_dom"/>
</dbReference>